<dbReference type="InterPro" id="IPR013096">
    <property type="entry name" value="Cupin_2"/>
</dbReference>
<feature type="compositionally biased region" description="Basic and acidic residues" evidence="1">
    <location>
        <begin position="1"/>
        <end position="16"/>
    </location>
</feature>
<dbReference type="OrthoDB" id="882143at2"/>
<name>A0A540X4F9_9BACT</name>
<gene>
    <name evidence="3" type="ORF">FJV41_12840</name>
</gene>
<protein>
    <submittedName>
        <fullName evidence="3">Cupin domain-containing protein</fullName>
    </submittedName>
</protein>
<organism evidence="3 4">
    <name type="scientific">Myxococcus llanfairpwllgwyngyllgogerychwyrndrobwllllantysiliogogogochensis</name>
    <dbReference type="NCBI Taxonomy" id="2590453"/>
    <lineage>
        <taxon>Bacteria</taxon>
        <taxon>Pseudomonadati</taxon>
        <taxon>Myxococcota</taxon>
        <taxon>Myxococcia</taxon>
        <taxon>Myxococcales</taxon>
        <taxon>Cystobacterineae</taxon>
        <taxon>Myxococcaceae</taxon>
        <taxon>Myxococcus</taxon>
    </lineage>
</organism>
<sequence length="123" mass="13449">MGDTSVKKVESRHSPRGDMGQKYLASGVRVSMRLWEDEPPGEPRPASPRDYETVGFVLKGRAELHLEGQVILLNPGDSWLVPRGSSHTYKILETFSAVEATSPPAAVHGRDEGAEKEKKPAKA</sequence>
<dbReference type="SUPFAM" id="SSF51182">
    <property type="entry name" value="RmlC-like cupins"/>
    <property type="match status" value="1"/>
</dbReference>
<feature type="region of interest" description="Disordered" evidence="1">
    <location>
        <begin position="1"/>
        <end position="24"/>
    </location>
</feature>
<dbReference type="RefSeq" id="WP_141642748.1">
    <property type="nucleotide sequence ID" value="NZ_VIFM01000040.1"/>
</dbReference>
<accession>A0A540X4F9</accession>
<keyword evidence="4" id="KW-1185">Reference proteome</keyword>
<evidence type="ECO:0000259" key="2">
    <source>
        <dbReference type="Pfam" id="PF07883"/>
    </source>
</evidence>
<dbReference type="Pfam" id="PF07883">
    <property type="entry name" value="Cupin_2"/>
    <property type="match status" value="1"/>
</dbReference>
<dbReference type="AlphaFoldDB" id="A0A540X4F9"/>
<dbReference type="InterPro" id="IPR011051">
    <property type="entry name" value="RmlC_Cupin_sf"/>
</dbReference>
<feature type="domain" description="Cupin type-2" evidence="2">
    <location>
        <begin position="39"/>
        <end position="91"/>
    </location>
</feature>
<dbReference type="InterPro" id="IPR014710">
    <property type="entry name" value="RmlC-like_jellyroll"/>
</dbReference>
<evidence type="ECO:0000313" key="3">
    <source>
        <dbReference type="EMBL" id="TQF15594.1"/>
    </source>
</evidence>
<dbReference type="EMBL" id="VIFM01000040">
    <property type="protein sequence ID" value="TQF15594.1"/>
    <property type="molecule type" value="Genomic_DNA"/>
</dbReference>
<comment type="caution">
    <text evidence="3">The sequence shown here is derived from an EMBL/GenBank/DDBJ whole genome shotgun (WGS) entry which is preliminary data.</text>
</comment>
<dbReference type="Proteomes" id="UP000315369">
    <property type="component" value="Unassembled WGS sequence"/>
</dbReference>
<feature type="compositionally biased region" description="Basic and acidic residues" evidence="1">
    <location>
        <begin position="108"/>
        <end position="123"/>
    </location>
</feature>
<reference evidence="3 4" key="1">
    <citation type="submission" date="2019-06" db="EMBL/GenBank/DDBJ databases">
        <authorList>
            <person name="Livingstone P."/>
            <person name="Whitworth D."/>
        </authorList>
    </citation>
    <scope>NUCLEOTIDE SEQUENCE [LARGE SCALE GENOMIC DNA]</scope>
    <source>
        <strain evidence="3 4">AM401</strain>
    </source>
</reference>
<dbReference type="Gene3D" id="2.60.120.10">
    <property type="entry name" value="Jelly Rolls"/>
    <property type="match status" value="1"/>
</dbReference>
<feature type="region of interest" description="Disordered" evidence="1">
    <location>
        <begin position="100"/>
        <end position="123"/>
    </location>
</feature>
<evidence type="ECO:0000313" key="4">
    <source>
        <dbReference type="Proteomes" id="UP000315369"/>
    </source>
</evidence>
<evidence type="ECO:0000256" key="1">
    <source>
        <dbReference type="SAM" id="MobiDB-lite"/>
    </source>
</evidence>
<proteinExistence type="predicted"/>